<evidence type="ECO:0000256" key="5">
    <source>
        <dbReference type="ARBA" id="ARBA00022801"/>
    </source>
</evidence>
<evidence type="ECO:0000313" key="17">
    <source>
        <dbReference type="EMBL" id="CAA7396608.1"/>
    </source>
</evidence>
<evidence type="ECO:0000256" key="14">
    <source>
        <dbReference type="PROSITE-ProRule" id="PRU10052"/>
    </source>
</evidence>
<proteinExistence type="inferred from homology"/>
<feature type="active site" evidence="14">
    <location>
        <position position="235"/>
    </location>
</feature>
<evidence type="ECO:0000256" key="8">
    <source>
        <dbReference type="ARBA" id="ARBA00038933"/>
    </source>
</evidence>
<dbReference type="GO" id="GO:0005975">
    <property type="term" value="P:carbohydrate metabolic process"/>
    <property type="evidence" value="ECO:0007669"/>
    <property type="project" value="InterPro"/>
</dbReference>
<evidence type="ECO:0000256" key="2">
    <source>
        <dbReference type="ARBA" id="ARBA00008834"/>
    </source>
</evidence>
<keyword evidence="18" id="KW-1185">Reference proteome</keyword>
<name>A0A7I8KHQ7_SPIIN</name>
<evidence type="ECO:0000256" key="11">
    <source>
        <dbReference type="ARBA" id="ARBA00057651"/>
    </source>
</evidence>
<dbReference type="EC" id="3.2.1.67" evidence="8"/>
<feature type="chain" id="PRO_5029907498" description="Exopolygalacturonase" evidence="16">
    <location>
        <begin position="24"/>
        <end position="386"/>
    </location>
</feature>
<dbReference type="SMART" id="SM00710">
    <property type="entry name" value="PbH1"/>
    <property type="match status" value="5"/>
</dbReference>
<comment type="catalytic activity">
    <reaction evidence="10">
        <text>[(1-&gt;4)-alpha-D-galacturonosyl](n) + H2O = alpha-D-galacturonate + [(1-&gt;4)-alpha-D-galacturonosyl](n-1)</text>
        <dbReference type="Rhea" id="RHEA:14117"/>
        <dbReference type="Rhea" id="RHEA-COMP:14570"/>
        <dbReference type="Rhea" id="RHEA-COMP:14572"/>
        <dbReference type="ChEBI" id="CHEBI:15377"/>
        <dbReference type="ChEBI" id="CHEBI:58658"/>
        <dbReference type="ChEBI" id="CHEBI:140523"/>
        <dbReference type="EC" id="3.2.1.67"/>
    </reaction>
</comment>
<sequence length="386" mass="41044">MLLHRPLSLALLIFFFFFPLARAAYEIVNFGAKPGGTVDASNALRRAWSSACSSATPATVHVPKGTFLLHSVILSGPCKRFVTLWIEGTFVAPSNYALMPSKWITITKVNGLRITGGTLDGQGNALWACKHARRSCPHGTDTLAIGNSKNVEIIGLSSINSKLFHISIYKTENVALRGLKIVAPEASPNTDGIHVQMSRGVTITGSSIKTGDDCISIGPGSTNMWIEGITCGPGHGISIGSLGRSLQEEGVKNITVKTAEFTGTQNGLRIKAWARDSTGFVNGVSFQHAVMKNVENPIVIDQNYCPSSHGCPSQASGIKINQVQFWDIKGTSAKKVAVTLDCSPRNPCRGISLRDIKLTYNGGPAKSFCCHASGTTMGVVDPSGCL</sequence>
<dbReference type="InterPro" id="IPR006626">
    <property type="entry name" value="PbH1"/>
</dbReference>
<evidence type="ECO:0000256" key="13">
    <source>
        <dbReference type="ARBA" id="ARBA00083621"/>
    </source>
</evidence>
<accession>A0A7I8KHQ7</accession>
<dbReference type="Pfam" id="PF00295">
    <property type="entry name" value="Glyco_hydro_28"/>
    <property type="match status" value="1"/>
</dbReference>
<evidence type="ECO:0000256" key="1">
    <source>
        <dbReference type="ARBA" id="ARBA00004191"/>
    </source>
</evidence>
<keyword evidence="7" id="KW-0961">Cell wall biogenesis/degradation</keyword>
<dbReference type="GO" id="GO:0071555">
    <property type="term" value="P:cell wall organization"/>
    <property type="evidence" value="ECO:0007669"/>
    <property type="project" value="UniProtKB-KW"/>
</dbReference>
<dbReference type="Gene3D" id="2.160.20.10">
    <property type="entry name" value="Single-stranded right-handed beta-helix, Pectin lyase-like"/>
    <property type="match status" value="1"/>
</dbReference>
<dbReference type="SUPFAM" id="SSF51126">
    <property type="entry name" value="Pectin lyase-like"/>
    <property type="match status" value="1"/>
</dbReference>
<dbReference type="Proteomes" id="UP000663760">
    <property type="component" value="Chromosome 5"/>
</dbReference>
<organism evidence="17 18">
    <name type="scientific">Spirodela intermedia</name>
    <name type="common">Intermediate duckweed</name>
    <dbReference type="NCBI Taxonomy" id="51605"/>
    <lineage>
        <taxon>Eukaryota</taxon>
        <taxon>Viridiplantae</taxon>
        <taxon>Streptophyta</taxon>
        <taxon>Embryophyta</taxon>
        <taxon>Tracheophyta</taxon>
        <taxon>Spermatophyta</taxon>
        <taxon>Magnoliopsida</taxon>
        <taxon>Liliopsida</taxon>
        <taxon>Araceae</taxon>
        <taxon>Lemnoideae</taxon>
        <taxon>Spirodela</taxon>
    </lineage>
</organism>
<evidence type="ECO:0000256" key="12">
    <source>
        <dbReference type="ARBA" id="ARBA00068298"/>
    </source>
</evidence>
<feature type="signal peptide" evidence="16">
    <location>
        <begin position="1"/>
        <end position="23"/>
    </location>
</feature>
<evidence type="ECO:0000256" key="6">
    <source>
        <dbReference type="ARBA" id="ARBA00023295"/>
    </source>
</evidence>
<evidence type="ECO:0000256" key="9">
    <source>
        <dbReference type="ARBA" id="ARBA00043142"/>
    </source>
</evidence>
<keyword evidence="5 15" id="KW-0378">Hydrolase</keyword>
<protein>
    <recommendedName>
        <fullName evidence="12">Exopolygalacturonase</fullName>
        <ecNumber evidence="8">3.2.1.67</ecNumber>
    </recommendedName>
    <alternativeName>
        <fullName evidence="9">Galacturan 1,4-alpha-galacturonidase</fullName>
    </alternativeName>
    <alternativeName>
        <fullName evidence="13">Pectinase</fullName>
    </alternativeName>
</protein>
<keyword evidence="3" id="KW-0134">Cell wall</keyword>
<dbReference type="EMBL" id="LR746268">
    <property type="protein sequence ID" value="CAA7396608.1"/>
    <property type="molecule type" value="Genomic_DNA"/>
</dbReference>
<dbReference type="PANTHER" id="PTHR31375">
    <property type="match status" value="1"/>
</dbReference>
<dbReference type="InterPro" id="IPR000743">
    <property type="entry name" value="Glyco_hydro_28"/>
</dbReference>
<keyword evidence="4" id="KW-0964">Secreted</keyword>
<dbReference type="OrthoDB" id="187139at2759"/>
<evidence type="ECO:0000256" key="3">
    <source>
        <dbReference type="ARBA" id="ARBA00022512"/>
    </source>
</evidence>
<dbReference type="GO" id="GO:0004650">
    <property type="term" value="F:polygalacturonase activity"/>
    <property type="evidence" value="ECO:0007669"/>
    <property type="project" value="InterPro"/>
</dbReference>
<evidence type="ECO:0000313" key="18">
    <source>
        <dbReference type="Proteomes" id="UP000663760"/>
    </source>
</evidence>
<keyword evidence="16" id="KW-0732">Signal</keyword>
<dbReference type="FunFam" id="2.160.20.10:FF:000004">
    <property type="entry name" value="Pectin lyase-like superfamily protein"/>
    <property type="match status" value="1"/>
</dbReference>
<reference evidence="17" key="1">
    <citation type="submission" date="2020-02" db="EMBL/GenBank/DDBJ databases">
        <authorList>
            <person name="Scholz U."/>
            <person name="Mascher M."/>
            <person name="Fiebig A."/>
        </authorList>
    </citation>
    <scope>NUCLEOTIDE SEQUENCE</scope>
</reference>
<dbReference type="AlphaFoldDB" id="A0A7I8KHQ7"/>
<comment type="subcellular location">
    <subcellularLocation>
        <location evidence="1">Secreted</location>
        <location evidence="1">Cell wall</location>
    </subcellularLocation>
</comment>
<dbReference type="InterPro" id="IPR011050">
    <property type="entry name" value="Pectin_lyase_fold/virulence"/>
</dbReference>
<evidence type="ECO:0000256" key="7">
    <source>
        <dbReference type="ARBA" id="ARBA00023316"/>
    </source>
</evidence>
<evidence type="ECO:0000256" key="4">
    <source>
        <dbReference type="ARBA" id="ARBA00022525"/>
    </source>
</evidence>
<dbReference type="InterPro" id="IPR012334">
    <property type="entry name" value="Pectin_lyas_fold"/>
</dbReference>
<comment type="function">
    <text evidence="11">May function in depolymerizing pectin during pollen development, germination, and tube growth. Acts as an exo-polygalacturonase.</text>
</comment>
<dbReference type="GO" id="GO:0047911">
    <property type="term" value="F:galacturan 1,4-alpha-galacturonidase activity"/>
    <property type="evidence" value="ECO:0007669"/>
    <property type="project" value="UniProtKB-EC"/>
</dbReference>
<gene>
    <name evidence="17" type="ORF">SI8410_05007271</name>
</gene>
<keyword evidence="6 15" id="KW-0326">Glycosidase</keyword>
<evidence type="ECO:0000256" key="15">
    <source>
        <dbReference type="RuleBase" id="RU361169"/>
    </source>
</evidence>
<evidence type="ECO:0000256" key="10">
    <source>
        <dbReference type="ARBA" id="ARBA00048766"/>
    </source>
</evidence>
<dbReference type="PROSITE" id="PS00502">
    <property type="entry name" value="POLYGALACTURONASE"/>
    <property type="match status" value="1"/>
</dbReference>
<comment type="similarity">
    <text evidence="2 15">Belongs to the glycosyl hydrolase 28 family.</text>
</comment>
<evidence type="ECO:0000256" key="16">
    <source>
        <dbReference type="SAM" id="SignalP"/>
    </source>
</evidence>